<feature type="domain" description="Major facilitator superfamily (MFS) profile" evidence="9">
    <location>
        <begin position="4"/>
        <end position="385"/>
    </location>
</feature>
<evidence type="ECO:0000259" key="9">
    <source>
        <dbReference type="PROSITE" id="PS50850"/>
    </source>
</evidence>
<keyword evidence="11" id="KW-1185">Reference proteome</keyword>
<dbReference type="InterPro" id="IPR005829">
    <property type="entry name" value="Sugar_transporter_CS"/>
</dbReference>
<dbReference type="RefSeq" id="WP_006215071.1">
    <property type="nucleotide sequence ID" value="NZ_ANHZ02000017.1"/>
</dbReference>
<dbReference type="GO" id="GO:0005886">
    <property type="term" value="C:plasma membrane"/>
    <property type="evidence" value="ECO:0007669"/>
    <property type="project" value="UniProtKB-SubCell"/>
</dbReference>
<accession>M2YC00</accession>
<evidence type="ECO:0000313" key="11">
    <source>
        <dbReference type="Proteomes" id="UP000009877"/>
    </source>
</evidence>
<dbReference type="InterPro" id="IPR011701">
    <property type="entry name" value="MFS"/>
</dbReference>
<evidence type="ECO:0000256" key="1">
    <source>
        <dbReference type="ARBA" id="ARBA00004651"/>
    </source>
</evidence>
<evidence type="ECO:0000256" key="8">
    <source>
        <dbReference type="SAM" id="Phobius"/>
    </source>
</evidence>
<dbReference type="STRING" id="71999.KPaMU14_04570"/>
<feature type="transmembrane region" description="Helical" evidence="8">
    <location>
        <begin position="132"/>
        <end position="153"/>
    </location>
</feature>
<gene>
    <name evidence="10" type="ORF">C884_00648</name>
</gene>
<evidence type="ECO:0000256" key="6">
    <source>
        <dbReference type="ARBA" id="ARBA00022989"/>
    </source>
</evidence>
<dbReference type="Gene3D" id="1.20.1250.20">
    <property type="entry name" value="MFS general substrate transporter like domains"/>
    <property type="match status" value="2"/>
</dbReference>
<dbReference type="InterPro" id="IPR050171">
    <property type="entry name" value="MFS_Transporters"/>
</dbReference>
<feature type="transmembrane region" description="Helical" evidence="8">
    <location>
        <begin position="272"/>
        <end position="302"/>
    </location>
</feature>
<comment type="subcellular location">
    <subcellularLocation>
        <location evidence="1">Cell membrane</location>
        <topology evidence="1">Multi-pass membrane protein</topology>
    </subcellularLocation>
</comment>
<keyword evidence="3" id="KW-0813">Transport</keyword>
<organism evidence="10 11">
    <name type="scientific">Kocuria palustris PEL</name>
    <dbReference type="NCBI Taxonomy" id="1236550"/>
    <lineage>
        <taxon>Bacteria</taxon>
        <taxon>Bacillati</taxon>
        <taxon>Actinomycetota</taxon>
        <taxon>Actinomycetes</taxon>
        <taxon>Micrococcales</taxon>
        <taxon>Micrococcaceae</taxon>
        <taxon>Kocuria</taxon>
    </lineage>
</organism>
<dbReference type="EMBL" id="ANHZ02000017">
    <property type="protein sequence ID" value="EME36169.1"/>
    <property type="molecule type" value="Genomic_DNA"/>
</dbReference>
<dbReference type="GO" id="GO:0022857">
    <property type="term" value="F:transmembrane transporter activity"/>
    <property type="evidence" value="ECO:0007669"/>
    <property type="project" value="InterPro"/>
</dbReference>
<evidence type="ECO:0000256" key="2">
    <source>
        <dbReference type="ARBA" id="ARBA00007520"/>
    </source>
</evidence>
<feature type="transmembrane region" description="Helical" evidence="8">
    <location>
        <begin position="100"/>
        <end position="120"/>
    </location>
</feature>
<keyword evidence="4" id="KW-1003">Cell membrane</keyword>
<evidence type="ECO:0000256" key="5">
    <source>
        <dbReference type="ARBA" id="ARBA00022692"/>
    </source>
</evidence>
<evidence type="ECO:0000256" key="7">
    <source>
        <dbReference type="ARBA" id="ARBA00023136"/>
    </source>
</evidence>
<name>M2YC00_9MICC</name>
<dbReference type="AlphaFoldDB" id="M2YC00"/>
<proteinExistence type="inferred from homology"/>
<comment type="caution">
    <text evidence="10">The sequence shown here is derived from an EMBL/GenBank/DDBJ whole genome shotgun (WGS) entry which is preliminary data.</text>
</comment>
<dbReference type="Pfam" id="PF07690">
    <property type="entry name" value="MFS_1"/>
    <property type="match status" value="2"/>
</dbReference>
<evidence type="ECO:0000313" key="10">
    <source>
        <dbReference type="EMBL" id="EME36169.1"/>
    </source>
</evidence>
<dbReference type="PROSITE" id="PS00216">
    <property type="entry name" value="SUGAR_TRANSPORT_1"/>
    <property type="match status" value="1"/>
</dbReference>
<dbReference type="InterPro" id="IPR020846">
    <property type="entry name" value="MFS_dom"/>
</dbReference>
<keyword evidence="7 8" id="KW-0472">Membrane</keyword>
<reference evidence="10 11" key="1">
    <citation type="journal article" date="2014" name="Genome Announc.">
        <title>Draft Genome Sequence of Kocuria palustris PEL.</title>
        <authorList>
            <person name="Sharma G."/>
            <person name="Khatri I."/>
            <person name="Subramanian S."/>
        </authorList>
    </citation>
    <scope>NUCLEOTIDE SEQUENCE [LARGE SCALE GENOMIC DNA]</scope>
    <source>
        <strain evidence="10 11">PEL</strain>
    </source>
</reference>
<dbReference type="PANTHER" id="PTHR23517">
    <property type="entry name" value="RESISTANCE PROTEIN MDTM, PUTATIVE-RELATED-RELATED"/>
    <property type="match status" value="1"/>
</dbReference>
<dbReference type="InterPro" id="IPR001958">
    <property type="entry name" value="Tet-R_TetA/multi-R_MdtG-like"/>
</dbReference>
<dbReference type="PRINTS" id="PR01035">
    <property type="entry name" value="TCRTETA"/>
</dbReference>
<feature type="transmembrane region" description="Helical" evidence="8">
    <location>
        <begin position="159"/>
        <end position="178"/>
    </location>
</feature>
<dbReference type="CDD" id="cd17325">
    <property type="entry name" value="MFS_MdtG_SLC18_like"/>
    <property type="match status" value="1"/>
</dbReference>
<keyword evidence="6 8" id="KW-1133">Transmembrane helix</keyword>
<dbReference type="Proteomes" id="UP000009877">
    <property type="component" value="Unassembled WGS sequence"/>
</dbReference>
<evidence type="ECO:0000256" key="4">
    <source>
        <dbReference type="ARBA" id="ARBA00022475"/>
    </source>
</evidence>
<comment type="similarity">
    <text evidence="2">Belongs to the major facilitator superfamily. TCR/Tet family.</text>
</comment>
<feature type="transmembrane region" description="Helical" evidence="8">
    <location>
        <begin position="30"/>
        <end position="50"/>
    </location>
</feature>
<sequence length="408" mass="41641">MPREILVLIAAAFAIAVGYGLVAPVLPQYASSFGVGVAAASAVVSAFAFCRLMFAPVGGRILDAIGERRTYLIGLVIVALSSFATAFAGSYWQLLLFRGLGGLGSTMFTISAMGLIVRLAPPDSRGRISGMYASTFLIGGILGPVIGGLLAGFGMQAPFLIYGAAILLAAGVVFWQIPPQSLQDRAAAKAQVRMSFREAWQFGAYRASLVSGFANGWTSMGIRVALIPLIASAVFGAGPALSGVALTVFAAGSAVALSFSGRISDSVGRKPLVISGLVLAGVMTAVIGFTDSVWIFAVASFLSGVGSGTLNPGQQAAVADVIGPQRSGGTVLSRFQMSQDAGQILGPILAGALVDAAGFGPAFLVSGVLMGVAALAWTPVMDTLKRPDVDAVPTGSVPRVSDEDREDS</sequence>
<feature type="transmembrane region" description="Helical" evidence="8">
    <location>
        <begin position="71"/>
        <end position="94"/>
    </location>
</feature>
<evidence type="ECO:0000256" key="3">
    <source>
        <dbReference type="ARBA" id="ARBA00022448"/>
    </source>
</evidence>
<feature type="transmembrane region" description="Helical" evidence="8">
    <location>
        <begin position="229"/>
        <end position="260"/>
    </location>
</feature>
<keyword evidence="5 8" id="KW-0812">Transmembrane</keyword>
<dbReference type="SUPFAM" id="SSF103473">
    <property type="entry name" value="MFS general substrate transporter"/>
    <property type="match status" value="1"/>
</dbReference>
<dbReference type="InterPro" id="IPR036259">
    <property type="entry name" value="MFS_trans_sf"/>
</dbReference>
<feature type="transmembrane region" description="Helical" evidence="8">
    <location>
        <begin position="356"/>
        <end position="377"/>
    </location>
</feature>
<protein>
    <submittedName>
        <fullName evidence="10">Multidrug resistance protein</fullName>
    </submittedName>
</protein>
<dbReference type="PROSITE" id="PS50850">
    <property type="entry name" value="MFS"/>
    <property type="match status" value="1"/>
</dbReference>